<dbReference type="Pfam" id="PF00239">
    <property type="entry name" value="Resolvase"/>
    <property type="match status" value="1"/>
</dbReference>
<comment type="caution">
    <text evidence="3">The sequence shown here is derived from an EMBL/GenBank/DDBJ whole genome shotgun (WGS) entry which is preliminary data.</text>
</comment>
<name>A0ABS4QDA6_9NOCA</name>
<proteinExistence type="predicted"/>
<organism evidence="3 4">
    <name type="scientific">Nocardia goodfellowii</name>
    <dbReference type="NCBI Taxonomy" id="882446"/>
    <lineage>
        <taxon>Bacteria</taxon>
        <taxon>Bacillati</taxon>
        <taxon>Actinomycetota</taxon>
        <taxon>Actinomycetes</taxon>
        <taxon>Mycobacteriales</taxon>
        <taxon>Nocardiaceae</taxon>
        <taxon>Nocardia</taxon>
    </lineage>
</organism>
<dbReference type="EMBL" id="JAGGMR010000001">
    <property type="protein sequence ID" value="MBP2189642.1"/>
    <property type="molecule type" value="Genomic_DNA"/>
</dbReference>
<dbReference type="InterPro" id="IPR006119">
    <property type="entry name" value="Resolv_N"/>
</dbReference>
<gene>
    <name evidence="3" type="ORF">BJ987_002543</name>
</gene>
<feature type="compositionally biased region" description="Polar residues" evidence="1">
    <location>
        <begin position="88"/>
        <end position="120"/>
    </location>
</feature>
<evidence type="ECO:0000256" key="1">
    <source>
        <dbReference type="SAM" id="MobiDB-lite"/>
    </source>
</evidence>
<feature type="compositionally biased region" description="Polar residues" evidence="1">
    <location>
        <begin position="135"/>
        <end position="150"/>
    </location>
</feature>
<dbReference type="InterPro" id="IPR036162">
    <property type="entry name" value="Resolvase-like_N_sf"/>
</dbReference>
<feature type="domain" description="Resolvase/invertase-type recombinase catalytic" evidence="2">
    <location>
        <begin position="12"/>
        <end position="54"/>
    </location>
</feature>
<evidence type="ECO:0000313" key="3">
    <source>
        <dbReference type="EMBL" id="MBP2189642.1"/>
    </source>
</evidence>
<evidence type="ECO:0000313" key="4">
    <source>
        <dbReference type="Proteomes" id="UP001519325"/>
    </source>
</evidence>
<evidence type="ECO:0000259" key="2">
    <source>
        <dbReference type="Pfam" id="PF00239"/>
    </source>
</evidence>
<dbReference type="Proteomes" id="UP001519325">
    <property type="component" value="Unassembled WGS sequence"/>
</dbReference>
<protein>
    <recommendedName>
        <fullName evidence="2">Resolvase/invertase-type recombinase catalytic domain-containing protein</fullName>
    </recommendedName>
</protein>
<keyword evidence="4" id="KW-1185">Reference proteome</keyword>
<reference evidence="3 4" key="1">
    <citation type="submission" date="2021-03" db="EMBL/GenBank/DDBJ databases">
        <title>Sequencing the genomes of 1000 actinobacteria strains.</title>
        <authorList>
            <person name="Klenk H.-P."/>
        </authorList>
    </citation>
    <scope>NUCLEOTIDE SEQUENCE [LARGE SCALE GENOMIC DNA]</scope>
    <source>
        <strain evidence="3 4">DSM 45516</strain>
    </source>
</reference>
<feature type="compositionally biased region" description="Basic and acidic residues" evidence="1">
    <location>
        <begin position="154"/>
        <end position="168"/>
    </location>
</feature>
<sequence>MVVLLDERDWVDFVFRSATKPFDTAFPMESMLVQMLGMFAQFERDAIVHRVVIGARGIAKLLNERGHRNTAGGTWSGQQILRALTEHISANSPAATTQSPAVTHGSSTSTPGNAPKQSSPPGARVQRIAPRPAPTTFSSANWTPNLSGSPTDYPRSDRESDQRHRPNR</sequence>
<feature type="region of interest" description="Disordered" evidence="1">
    <location>
        <begin position="87"/>
        <end position="168"/>
    </location>
</feature>
<accession>A0ABS4QDA6</accession>
<dbReference type="SUPFAM" id="SSF53041">
    <property type="entry name" value="Resolvase-like"/>
    <property type="match status" value="1"/>
</dbReference>